<name>A0ABD2Q2V6_9PLAT</name>
<gene>
    <name evidence="1" type="ORF">Ciccas_007447</name>
</gene>
<sequence length="103" mass="11692">MGSTLSASESSNWADWPAGDSTTVQRPWLDIDSHGWLILNFDSQYFYDTGDSIEALHLIDRGAEGSFLDWPADSRIPIHYDCNCNSPVDPDPQCTNLPWMRWN</sequence>
<proteinExistence type="predicted"/>
<comment type="caution">
    <text evidence="1">The sequence shown here is derived from an EMBL/GenBank/DDBJ whole genome shotgun (WGS) entry which is preliminary data.</text>
</comment>
<dbReference type="AlphaFoldDB" id="A0ABD2Q2V6"/>
<protein>
    <submittedName>
        <fullName evidence="1">Uncharacterized protein</fullName>
    </submittedName>
</protein>
<dbReference type="EMBL" id="JBJKFK010001145">
    <property type="protein sequence ID" value="KAL3313950.1"/>
    <property type="molecule type" value="Genomic_DNA"/>
</dbReference>
<evidence type="ECO:0000313" key="1">
    <source>
        <dbReference type="EMBL" id="KAL3313950.1"/>
    </source>
</evidence>
<organism evidence="1 2">
    <name type="scientific">Cichlidogyrus casuarinus</name>
    <dbReference type="NCBI Taxonomy" id="1844966"/>
    <lineage>
        <taxon>Eukaryota</taxon>
        <taxon>Metazoa</taxon>
        <taxon>Spiralia</taxon>
        <taxon>Lophotrochozoa</taxon>
        <taxon>Platyhelminthes</taxon>
        <taxon>Monogenea</taxon>
        <taxon>Monopisthocotylea</taxon>
        <taxon>Dactylogyridea</taxon>
        <taxon>Ancyrocephalidae</taxon>
        <taxon>Cichlidogyrus</taxon>
    </lineage>
</organism>
<dbReference type="Proteomes" id="UP001626550">
    <property type="component" value="Unassembled WGS sequence"/>
</dbReference>
<evidence type="ECO:0000313" key="2">
    <source>
        <dbReference type="Proteomes" id="UP001626550"/>
    </source>
</evidence>
<accession>A0ABD2Q2V6</accession>
<reference evidence="1 2" key="1">
    <citation type="submission" date="2024-11" db="EMBL/GenBank/DDBJ databases">
        <title>Adaptive evolution of stress response genes in parasites aligns with host niche diversity.</title>
        <authorList>
            <person name="Hahn C."/>
            <person name="Resl P."/>
        </authorList>
    </citation>
    <scope>NUCLEOTIDE SEQUENCE [LARGE SCALE GENOMIC DNA]</scope>
    <source>
        <strain evidence="1">EGGRZ-B1_66</strain>
        <tissue evidence="1">Body</tissue>
    </source>
</reference>
<keyword evidence="2" id="KW-1185">Reference proteome</keyword>